<reference evidence="2 3" key="1">
    <citation type="submission" date="2015-08" db="EMBL/GenBank/DDBJ databases">
        <title>Whole genome sequence of Flavobacterium akiainvivens IK-1T, from decaying Wikstroemia oahuensis, an endemic Hawaiian shrub.</title>
        <authorList>
            <person name="Wan X."/>
            <person name="Hou S."/>
            <person name="Saito J."/>
            <person name="Donachie S."/>
        </authorList>
    </citation>
    <scope>NUCLEOTIDE SEQUENCE [LARGE SCALE GENOMIC DNA]</scope>
    <source>
        <strain evidence="2 3">IK-1</strain>
    </source>
</reference>
<keyword evidence="3" id="KW-1185">Reference proteome</keyword>
<dbReference type="EMBL" id="LIYD01000005">
    <property type="protein sequence ID" value="KOS04864.1"/>
    <property type="molecule type" value="Genomic_DNA"/>
</dbReference>
<keyword evidence="1" id="KW-0812">Transmembrane</keyword>
<dbReference type="STRING" id="1202724.AM493_01520"/>
<feature type="transmembrane region" description="Helical" evidence="1">
    <location>
        <begin position="12"/>
        <end position="34"/>
    </location>
</feature>
<feature type="transmembrane region" description="Helical" evidence="1">
    <location>
        <begin position="100"/>
        <end position="121"/>
    </location>
</feature>
<dbReference type="Proteomes" id="UP000037755">
    <property type="component" value="Unassembled WGS sequence"/>
</dbReference>
<feature type="transmembrane region" description="Helical" evidence="1">
    <location>
        <begin position="63"/>
        <end position="88"/>
    </location>
</feature>
<keyword evidence="1" id="KW-0472">Membrane</keyword>
<dbReference type="AlphaFoldDB" id="A0A0M8MAX9"/>
<organism evidence="2 3">
    <name type="scientific">Flavobacterium akiainvivens</name>
    <dbReference type="NCBI Taxonomy" id="1202724"/>
    <lineage>
        <taxon>Bacteria</taxon>
        <taxon>Pseudomonadati</taxon>
        <taxon>Bacteroidota</taxon>
        <taxon>Flavobacteriia</taxon>
        <taxon>Flavobacteriales</taxon>
        <taxon>Flavobacteriaceae</taxon>
        <taxon>Flavobacterium</taxon>
    </lineage>
</organism>
<accession>A0A0M8MAX9</accession>
<keyword evidence="1" id="KW-1133">Transmembrane helix</keyword>
<protein>
    <submittedName>
        <fullName evidence="2">Uncharacterized protein</fullName>
    </submittedName>
</protein>
<evidence type="ECO:0000313" key="2">
    <source>
        <dbReference type="EMBL" id="KOS04864.1"/>
    </source>
</evidence>
<evidence type="ECO:0000313" key="3">
    <source>
        <dbReference type="Proteomes" id="UP000037755"/>
    </source>
</evidence>
<dbReference type="PATRIC" id="fig|1202724.3.peg.309"/>
<sequence length="122" mass="14522">MITNPQLMKIWRIAFYIISIFPLLFIIPLLTFYFHTAYNTGHLPTYGNPDPKYSGLYNYYNPLIHITFSAWILSLLPWLIMLTVHFFIKEKEPLQKIKVWGALFHLASFITMLSVVFEWYVD</sequence>
<gene>
    <name evidence="2" type="ORF">AM493_01520</name>
</gene>
<proteinExistence type="predicted"/>
<evidence type="ECO:0000256" key="1">
    <source>
        <dbReference type="SAM" id="Phobius"/>
    </source>
</evidence>
<name>A0A0M8MAX9_9FLAO</name>
<comment type="caution">
    <text evidence="2">The sequence shown here is derived from an EMBL/GenBank/DDBJ whole genome shotgun (WGS) entry which is preliminary data.</text>
</comment>